<dbReference type="InterPro" id="IPR036388">
    <property type="entry name" value="WH-like_DNA-bd_sf"/>
</dbReference>
<evidence type="ECO:0000259" key="1">
    <source>
        <dbReference type="PROSITE" id="PS50987"/>
    </source>
</evidence>
<keyword evidence="2" id="KW-0238">DNA-binding</keyword>
<dbReference type="PROSITE" id="PS50987">
    <property type="entry name" value="HTH_ARSR_2"/>
    <property type="match status" value="1"/>
</dbReference>
<accession>A0A1I4N154</accession>
<dbReference type="InterPro" id="IPR001845">
    <property type="entry name" value="HTH_ArsR_DNA-bd_dom"/>
</dbReference>
<dbReference type="Proteomes" id="UP000199470">
    <property type="component" value="Unassembled WGS sequence"/>
</dbReference>
<organism evidence="2 3">
    <name type="scientific">Rugamonas rubra</name>
    <dbReference type="NCBI Taxonomy" id="758825"/>
    <lineage>
        <taxon>Bacteria</taxon>
        <taxon>Pseudomonadati</taxon>
        <taxon>Pseudomonadota</taxon>
        <taxon>Betaproteobacteria</taxon>
        <taxon>Burkholderiales</taxon>
        <taxon>Oxalobacteraceae</taxon>
        <taxon>Telluria group</taxon>
        <taxon>Rugamonas</taxon>
    </lineage>
</organism>
<dbReference type="InterPro" id="IPR011991">
    <property type="entry name" value="ArsR-like_HTH"/>
</dbReference>
<dbReference type="GO" id="GO:0010288">
    <property type="term" value="P:response to lead ion"/>
    <property type="evidence" value="ECO:0007669"/>
    <property type="project" value="TreeGrafter"/>
</dbReference>
<dbReference type="GO" id="GO:0097063">
    <property type="term" value="F:cadmium ion sensor activity"/>
    <property type="evidence" value="ECO:0007669"/>
    <property type="project" value="TreeGrafter"/>
</dbReference>
<dbReference type="Pfam" id="PF01022">
    <property type="entry name" value="HTH_5"/>
    <property type="match status" value="1"/>
</dbReference>
<evidence type="ECO:0000313" key="2">
    <source>
        <dbReference type="EMBL" id="SFM09251.1"/>
    </source>
</evidence>
<dbReference type="InterPro" id="IPR036390">
    <property type="entry name" value="WH_DNA-bd_sf"/>
</dbReference>
<dbReference type="AlphaFoldDB" id="A0A1I4N154"/>
<feature type="domain" description="HTH arsR-type" evidence="1">
    <location>
        <begin position="16"/>
        <end position="111"/>
    </location>
</feature>
<dbReference type="GO" id="GO:0046686">
    <property type="term" value="P:response to cadmium ion"/>
    <property type="evidence" value="ECO:0007669"/>
    <property type="project" value="TreeGrafter"/>
</dbReference>
<dbReference type="SUPFAM" id="SSF46785">
    <property type="entry name" value="Winged helix' DNA-binding domain"/>
    <property type="match status" value="1"/>
</dbReference>
<keyword evidence="3" id="KW-1185">Reference proteome</keyword>
<gene>
    <name evidence="2" type="ORF">SAMN02982985_02704</name>
</gene>
<reference evidence="2 3" key="1">
    <citation type="submission" date="2016-10" db="EMBL/GenBank/DDBJ databases">
        <authorList>
            <person name="de Groot N.N."/>
        </authorList>
    </citation>
    <scope>NUCLEOTIDE SEQUENCE [LARGE SCALE GENOMIC DNA]</scope>
    <source>
        <strain evidence="2 3">ATCC 43154</strain>
    </source>
</reference>
<dbReference type="GO" id="GO:0003677">
    <property type="term" value="F:DNA binding"/>
    <property type="evidence" value="ECO:0007669"/>
    <property type="project" value="UniProtKB-KW"/>
</dbReference>
<dbReference type="GO" id="GO:0003700">
    <property type="term" value="F:DNA-binding transcription factor activity"/>
    <property type="evidence" value="ECO:0007669"/>
    <property type="project" value="InterPro"/>
</dbReference>
<proteinExistence type="predicted"/>
<name>A0A1I4N154_9BURK</name>
<dbReference type="EMBL" id="FOTW01000012">
    <property type="protein sequence ID" value="SFM09251.1"/>
    <property type="molecule type" value="Genomic_DNA"/>
</dbReference>
<evidence type="ECO:0000313" key="3">
    <source>
        <dbReference type="Proteomes" id="UP000199470"/>
    </source>
</evidence>
<dbReference type="CDD" id="cd00090">
    <property type="entry name" value="HTH_ARSR"/>
    <property type="match status" value="1"/>
</dbReference>
<dbReference type="InterPro" id="IPR052543">
    <property type="entry name" value="HTH_Metal-responsive_Reg"/>
</dbReference>
<dbReference type="PANTHER" id="PTHR39168:SF1">
    <property type="entry name" value="TRANSCRIPTIONAL REGULATORY PROTEIN"/>
    <property type="match status" value="1"/>
</dbReference>
<dbReference type="Gene3D" id="1.10.10.10">
    <property type="entry name" value="Winged helix-like DNA-binding domain superfamily/Winged helix DNA-binding domain"/>
    <property type="match status" value="1"/>
</dbReference>
<protein>
    <submittedName>
        <fullName evidence="2">DNA-binding transcriptional regulator, ArsR family</fullName>
    </submittedName>
</protein>
<dbReference type="SMART" id="SM00418">
    <property type="entry name" value="HTH_ARSR"/>
    <property type="match status" value="1"/>
</dbReference>
<dbReference type="STRING" id="758825.SAMN02982985_02704"/>
<dbReference type="GO" id="GO:0032791">
    <property type="term" value="F:lead ion binding"/>
    <property type="evidence" value="ECO:0007669"/>
    <property type="project" value="TreeGrafter"/>
</dbReference>
<dbReference type="PANTHER" id="PTHR39168">
    <property type="entry name" value="TRANSCRIPTIONAL REGULATOR-RELATED"/>
    <property type="match status" value="1"/>
</dbReference>
<sequence>MLGPRHPHFARDHIMDAHNADNHLARIAGAIAEPARARMLCCLLDGHARTSTELSVVGEVSPSTASAHLARLRDERLIDMVAQGKHRYYTLASADVGAALEALLVVAGLPRPAFQPNTPDRLRHARTCYDHMAGTVAVALHDQIAAQGWLAGTAASEAGTGGGGGDVGIGGAAEYALSAAGEAGFARAGIDLAALRKLRRRFACPCLDWSERRPHIGGALGAALLQLALRRGWVERELDSRALAVAAKGQRQLLAAFAPAD</sequence>